<evidence type="ECO:0000313" key="4">
    <source>
        <dbReference type="Proteomes" id="UP001339911"/>
    </source>
</evidence>
<organism evidence="3 4">
    <name type="scientific">Plantactinospora veratri</name>
    <dbReference type="NCBI Taxonomy" id="1436122"/>
    <lineage>
        <taxon>Bacteria</taxon>
        <taxon>Bacillati</taxon>
        <taxon>Actinomycetota</taxon>
        <taxon>Actinomycetes</taxon>
        <taxon>Micromonosporales</taxon>
        <taxon>Micromonosporaceae</taxon>
        <taxon>Plantactinospora</taxon>
    </lineage>
</organism>
<dbReference type="Proteomes" id="UP001339911">
    <property type="component" value="Unassembled WGS sequence"/>
</dbReference>
<feature type="transmembrane region" description="Helical" evidence="2">
    <location>
        <begin position="66"/>
        <end position="87"/>
    </location>
</feature>
<evidence type="ECO:0000313" key="3">
    <source>
        <dbReference type="EMBL" id="MEE6309694.1"/>
    </source>
</evidence>
<proteinExistence type="predicted"/>
<comment type="caution">
    <text evidence="3">The sequence shown here is derived from an EMBL/GenBank/DDBJ whole genome shotgun (WGS) entry which is preliminary data.</text>
</comment>
<protein>
    <submittedName>
        <fullName evidence="3">Uncharacterized protein</fullName>
    </submittedName>
</protein>
<sequence length="215" mass="23210">MDVSPEARSTIKTRPAGGASRSALGRGTEFAGAALLAAATGVAIVAVVLLGIRWASGDDLRFATGLFLWAGRGICVAAPLMFLGRYVRRQAALLRDFTLVLDDAGAHWSGAVAGSVAWTELDHVVVTARPRRSRRLIFARRVSGQPGPTDATVRASPVTHLVQRLVNPSRWTLDVPLDRFEQPPEALVRLIRSTSGGRFPDLYPTEQFPQIEETS</sequence>
<feature type="region of interest" description="Disordered" evidence="1">
    <location>
        <begin position="1"/>
        <end position="21"/>
    </location>
</feature>
<name>A0ABU7SIB8_9ACTN</name>
<keyword evidence="2" id="KW-1133">Transmembrane helix</keyword>
<accession>A0ABU7SIB8</accession>
<keyword evidence="4" id="KW-1185">Reference proteome</keyword>
<evidence type="ECO:0000256" key="1">
    <source>
        <dbReference type="SAM" id="MobiDB-lite"/>
    </source>
</evidence>
<evidence type="ECO:0000256" key="2">
    <source>
        <dbReference type="SAM" id="Phobius"/>
    </source>
</evidence>
<gene>
    <name evidence="3" type="ORF">V1634_22940</name>
</gene>
<reference evidence="3 4" key="1">
    <citation type="submission" date="2024-01" db="EMBL/GenBank/DDBJ databases">
        <title>Genome insights into Plantactinospora veratri sp. nov.</title>
        <authorList>
            <person name="Wang L."/>
        </authorList>
    </citation>
    <scope>NUCLEOTIDE SEQUENCE [LARGE SCALE GENOMIC DNA]</scope>
    <source>
        <strain evidence="3 4">NEAU-FHS4</strain>
    </source>
</reference>
<feature type="transmembrane region" description="Helical" evidence="2">
    <location>
        <begin position="30"/>
        <end position="54"/>
    </location>
</feature>
<keyword evidence="2" id="KW-0472">Membrane</keyword>
<dbReference type="RefSeq" id="WP_331209941.1">
    <property type="nucleotide sequence ID" value="NZ_JAZGQL010000017.1"/>
</dbReference>
<keyword evidence="2" id="KW-0812">Transmembrane</keyword>
<dbReference type="EMBL" id="JAZGQL010000017">
    <property type="protein sequence ID" value="MEE6309694.1"/>
    <property type="molecule type" value="Genomic_DNA"/>
</dbReference>